<dbReference type="CDD" id="cd06563">
    <property type="entry name" value="GH20_chitobiase-like"/>
    <property type="match status" value="1"/>
</dbReference>
<dbReference type="InterPro" id="IPR059177">
    <property type="entry name" value="GH29D-like_dom"/>
</dbReference>
<sequence length="755" mass="81601">MPLTRPSFPGILIAGWLLAGAAAPAFAATQLPLLPLPKTITPGTGSLRIDGTTAIRVPAGDAGARNAAERLGDLLAASRDIRPAIGDAKGAIRFVRTAGLKKESYRLDVTSAGATIVASDDAGLLYGAITLWQLASSGEPIPATRIDDAPRFAWRGLMLDSARHFQSPAFVKQLIDWMAAHKLNTLHWHLVDDQGWRLEIKKYPRLTETSGWRIPASAPGAPALPRTGGFYTQDEVREIVAYAAARAITIVPEIEMPGHAVAPIRAYPELGVGPPLDPGVESDWGVFPWLYNIDDSTFGFLEDVLTETMALFPSAYIHIGGDEAVKDQWQASPAIQAKMRALGVTDEKALQSWFIHRIELFLSKHGRRLIGWDEILEGGLAPNATVMSWRGIDGAIAAAKAGHDTVLSPAPTLYLDHRQSVAANEPPGRGVPITLADVYAFDPAPTSLSADEQRHILGVQANLWTEHVRTEKRTQWMLFPRASAVAELGWSARDGHDYRGFVARLAPQLERLQPLGLNAATSAFVPMADAKFDAARNRITVTLANQAGSDIRYTVDGRMPTATSPRYTAPIDLHLPSRLRAIAVDGARVLPGMLDESFDEASVRRRDDTQLKTCTSELVLRLEDDAPAAGPRAKFLTDIMNPCWQYEAAPMDGVTAIAITVGQIPFNFQIGKEIEKIRFRPPATAEGEVEVRIDGCDGAKIATLPLAPATANAAVTTLRATIAPQAGARNLCFTYTANGPDPMWGISAVQLETRK</sequence>
<dbReference type="Gene3D" id="2.60.120.260">
    <property type="entry name" value="Galactose-binding domain-like"/>
    <property type="match status" value="1"/>
</dbReference>
<feature type="chain" id="PRO_5013122455" description="beta-N-acetylhexosaminidase" evidence="9">
    <location>
        <begin position="28"/>
        <end position="755"/>
    </location>
</feature>
<evidence type="ECO:0000256" key="2">
    <source>
        <dbReference type="ARBA" id="ARBA00006285"/>
    </source>
</evidence>
<dbReference type="EMBL" id="FZOS01000006">
    <property type="protein sequence ID" value="SNS44844.1"/>
    <property type="molecule type" value="Genomic_DNA"/>
</dbReference>
<name>A0A239ELT9_9SPHN</name>
<evidence type="ECO:0000256" key="4">
    <source>
        <dbReference type="ARBA" id="ARBA00022801"/>
    </source>
</evidence>
<proteinExistence type="inferred from homology"/>
<evidence type="ECO:0000256" key="9">
    <source>
        <dbReference type="SAM" id="SignalP"/>
    </source>
</evidence>
<dbReference type="EC" id="3.2.1.52" evidence="3"/>
<dbReference type="GO" id="GO:0016020">
    <property type="term" value="C:membrane"/>
    <property type="evidence" value="ECO:0007669"/>
    <property type="project" value="TreeGrafter"/>
</dbReference>
<evidence type="ECO:0000256" key="7">
    <source>
        <dbReference type="ARBA" id="ARBA00033000"/>
    </source>
</evidence>
<dbReference type="PRINTS" id="PR00738">
    <property type="entry name" value="GLHYDRLASE20"/>
</dbReference>
<dbReference type="InterPro" id="IPR029018">
    <property type="entry name" value="Hex-like_dom2"/>
</dbReference>
<accession>A0A239ELT9</accession>
<feature type="signal peptide" evidence="9">
    <location>
        <begin position="1"/>
        <end position="27"/>
    </location>
</feature>
<dbReference type="SUPFAM" id="SSF55545">
    <property type="entry name" value="beta-N-acetylhexosaminidase-like domain"/>
    <property type="match status" value="1"/>
</dbReference>
<dbReference type="PANTHER" id="PTHR22600">
    <property type="entry name" value="BETA-HEXOSAMINIDASE"/>
    <property type="match status" value="1"/>
</dbReference>
<feature type="active site" description="Proton donor" evidence="8">
    <location>
        <position position="323"/>
    </location>
</feature>
<keyword evidence="9" id="KW-0732">Signal</keyword>
<feature type="domain" description="Glycoside hydrolase family 20 catalytic" evidence="10">
    <location>
        <begin position="152"/>
        <end position="492"/>
    </location>
</feature>
<feature type="domain" description="GH29D-like beta-sandwich" evidence="12">
    <location>
        <begin position="539"/>
        <end position="588"/>
    </location>
</feature>
<dbReference type="InterPro" id="IPR015883">
    <property type="entry name" value="Glyco_hydro_20_cat"/>
</dbReference>
<keyword evidence="4" id="KW-0378">Hydrolase</keyword>
<comment type="catalytic activity">
    <reaction evidence="1">
        <text>Hydrolysis of terminal non-reducing N-acetyl-D-hexosamine residues in N-acetyl-beta-D-hexosaminides.</text>
        <dbReference type="EC" id="3.2.1.52"/>
    </reaction>
</comment>
<protein>
    <recommendedName>
        <fullName evidence="3">beta-N-acetylhexosaminidase</fullName>
        <ecNumber evidence="3">3.2.1.52</ecNumber>
    </recommendedName>
    <alternativeName>
        <fullName evidence="6">Beta-N-acetylhexosaminidase</fullName>
    </alternativeName>
    <alternativeName>
        <fullName evidence="7">N-acetyl-beta-glucosaminidase</fullName>
    </alternativeName>
</protein>
<comment type="similarity">
    <text evidence="2">Belongs to the glycosyl hydrolase 20 family.</text>
</comment>
<dbReference type="Gene3D" id="3.30.379.10">
    <property type="entry name" value="Chitobiase/beta-hexosaminidase domain 2-like"/>
    <property type="match status" value="1"/>
</dbReference>
<dbReference type="Pfam" id="PF13290">
    <property type="entry name" value="CHB_HEX_C_1"/>
    <property type="match status" value="1"/>
</dbReference>
<evidence type="ECO:0000259" key="12">
    <source>
        <dbReference type="Pfam" id="PF13290"/>
    </source>
</evidence>
<evidence type="ECO:0000256" key="3">
    <source>
        <dbReference type="ARBA" id="ARBA00012663"/>
    </source>
</evidence>
<evidence type="ECO:0000313" key="13">
    <source>
        <dbReference type="EMBL" id="SNS44844.1"/>
    </source>
</evidence>
<dbReference type="Gene3D" id="3.20.20.80">
    <property type="entry name" value="Glycosidases"/>
    <property type="match status" value="1"/>
</dbReference>
<organism evidence="13 14">
    <name type="scientific">Edaphosphingomonas laterariae</name>
    <dbReference type="NCBI Taxonomy" id="861865"/>
    <lineage>
        <taxon>Bacteria</taxon>
        <taxon>Pseudomonadati</taxon>
        <taxon>Pseudomonadota</taxon>
        <taxon>Alphaproteobacteria</taxon>
        <taxon>Sphingomonadales</taxon>
        <taxon>Rhizorhabdaceae</taxon>
        <taxon>Edaphosphingomonas</taxon>
    </lineage>
</organism>
<dbReference type="InterPro" id="IPR025705">
    <property type="entry name" value="Beta_hexosaminidase_sua/sub"/>
</dbReference>
<evidence type="ECO:0000256" key="1">
    <source>
        <dbReference type="ARBA" id="ARBA00001231"/>
    </source>
</evidence>
<dbReference type="Pfam" id="PF02838">
    <property type="entry name" value="Glyco_hydro_20b"/>
    <property type="match status" value="1"/>
</dbReference>
<dbReference type="GO" id="GO:0005975">
    <property type="term" value="P:carbohydrate metabolic process"/>
    <property type="evidence" value="ECO:0007669"/>
    <property type="project" value="InterPro"/>
</dbReference>
<dbReference type="Proteomes" id="UP000198281">
    <property type="component" value="Unassembled WGS sequence"/>
</dbReference>
<dbReference type="GO" id="GO:0004563">
    <property type="term" value="F:beta-N-acetylhexosaminidase activity"/>
    <property type="evidence" value="ECO:0007669"/>
    <property type="project" value="UniProtKB-EC"/>
</dbReference>
<gene>
    <name evidence="13" type="ORF">SAMN06295912_106179</name>
</gene>
<evidence type="ECO:0000259" key="11">
    <source>
        <dbReference type="Pfam" id="PF02838"/>
    </source>
</evidence>
<dbReference type="Pfam" id="PF00728">
    <property type="entry name" value="Glyco_hydro_20"/>
    <property type="match status" value="1"/>
</dbReference>
<keyword evidence="5" id="KW-0326">Glycosidase</keyword>
<keyword evidence="14" id="KW-1185">Reference proteome</keyword>
<evidence type="ECO:0000256" key="6">
    <source>
        <dbReference type="ARBA" id="ARBA00030512"/>
    </source>
</evidence>
<dbReference type="GO" id="GO:0030203">
    <property type="term" value="P:glycosaminoglycan metabolic process"/>
    <property type="evidence" value="ECO:0007669"/>
    <property type="project" value="TreeGrafter"/>
</dbReference>
<evidence type="ECO:0000256" key="5">
    <source>
        <dbReference type="ARBA" id="ARBA00023295"/>
    </source>
</evidence>
<dbReference type="PANTHER" id="PTHR22600:SF57">
    <property type="entry name" value="BETA-N-ACETYLHEXOSAMINIDASE"/>
    <property type="match status" value="1"/>
</dbReference>
<dbReference type="AlphaFoldDB" id="A0A239ELT9"/>
<dbReference type="SUPFAM" id="SSF51445">
    <property type="entry name" value="(Trans)glycosidases"/>
    <property type="match status" value="1"/>
</dbReference>
<dbReference type="RefSeq" id="WP_245842731.1">
    <property type="nucleotide sequence ID" value="NZ_FZOS01000006.1"/>
</dbReference>
<dbReference type="InterPro" id="IPR015882">
    <property type="entry name" value="HEX_bac_N"/>
</dbReference>
<evidence type="ECO:0000313" key="14">
    <source>
        <dbReference type="Proteomes" id="UP000198281"/>
    </source>
</evidence>
<dbReference type="InterPro" id="IPR017853">
    <property type="entry name" value="GH"/>
</dbReference>
<reference evidence="14" key="1">
    <citation type="submission" date="2017-06" db="EMBL/GenBank/DDBJ databases">
        <authorList>
            <person name="Varghese N."/>
            <person name="Submissions S."/>
        </authorList>
    </citation>
    <scope>NUCLEOTIDE SEQUENCE [LARGE SCALE GENOMIC DNA]</scope>
    <source>
        <strain evidence="14">LNB2</strain>
    </source>
</reference>
<evidence type="ECO:0000256" key="8">
    <source>
        <dbReference type="PIRSR" id="PIRSR625705-1"/>
    </source>
</evidence>
<evidence type="ECO:0000259" key="10">
    <source>
        <dbReference type="Pfam" id="PF00728"/>
    </source>
</evidence>
<feature type="domain" description="Beta-hexosaminidase bacterial type N-terminal" evidence="11">
    <location>
        <begin position="32"/>
        <end position="149"/>
    </location>
</feature>